<dbReference type="Pfam" id="PF12833">
    <property type="entry name" value="HTH_18"/>
    <property type="match status" value="1"/>
</dbReference>
<accession>A0A3D9L0H1</accession>
<dbReference type="PANTHER" id="PTHR43280:SF29">
    <property type="entry name" value="ARAC-FAMILY TRANSCRIPTIONAL REGULATOR"/>
    <property type="match status" value="1"/>
</dbReference>
<dbReference type="OrthoDB" id="5492415at2"/>
<dbReference type="EMBL" id="QREG01000020">
    <property type="protein sequence ID" value="RED94647.1"/>
    <property type="molecule type" value="Genomic_DNA"/>
</dbReference>
<comment type="caution">
    <text evidence="6">The sequence shown here is derived from an EMBL/GenBank/DDBJ whole genome shotgun (WGS) entry which is preliminary data.</text>
</comment>
<dbReference type="InterPro" id="IPR020449">
    <property type="entry name" value="Tscrpt_reg_AraC-type_HTH"/>
</dbReference>
<keyword evidence="3" id="KW-0804">Transcription</keyword>
<dbReference type="AlphaFoldDB" id="A0A3D9L0H1"/>
<dbReference type="Gene3D" id="1.10.10.60">
    <property type="entry name" value="Homeodomain-like"/>
    <property type="match status" value="2"/>
</dbReference>
<dbReference type="GO" id="GO:0003700">
    <property type="term" value="F:DNA-binding transcription factor activity"/>
    <property type="evidence" value="ECO:0007669"/>
    <property type="project" value="InterPro"/>
</dbReference>
<dbReference type="PROSITE" id="PS00041">
    <property type="entry name" value="HTH_ARAC_FAMILY_1"/>
    <property type="match status" value="1"/>
</dbReference>
<dbReference type="Proteomes" id="UP000256779">
    <property type="component" value="Unassembled WGS sequence"/>
</dbReference>
<organism evidence="6 7">
    <name type="scientific">Marinoscillum furvescens DSM 4134</name>
    <dbReference type="NCBI Taxonomy" id="1122208"/>
    <lineage>
        <taxon>Bacteria</taxon>
        <taxon>Pseudomonadati</taxon>
        <taxon>Bacteroidota</taxon>
        <taxon>Cytophagia</taxon>
        <taxon>Cytophagales</taxon>
        <taxon>Reichenbachiellaceae</taxon>
        <taxon>Marinoscillum</taxon>
    </lineage>
</organism>
<dbReference type="InterPro" id="IPR018060">
    <property type="entry name" value="HTH_AraC"/>
</dbReference>
<keyword evidence="1" id="KW-0805">Transcription regulation</keyword>
<evidence type="ECO:0000313" key="6">
    <source>
        <dbReference type="EMBL" id="RED94647.1"/>
    </source>
</evidence>
<feature type="transmembrane region" description="Helical" evidence="4">
    <location>
        <begin position="21"/>
        <end position="39"/>
    </location>
</feature>
<evidence type="ECO:0000256" key="4">
    <source>
        <dbReference type="SAM" id="Phobius"/>
    </source>
</evidence>
<dbReference type="PRINTS" id="PR00032">
    <property type="entry name" value="HTHARAC"/>
</dbReference>
<evidence type="ECO:0000256" key="1">
    <source>
        <dbReference type="ARBA" id="ARBA00023015"/>
    </source>
</evidence>
<evidence type="ECO:0000256" key="3">
    <source>
        <dbReference type="ARBA" id="ARBA00023163"/>
    </source>
</evidence>
<keyword evidence="2 6" id="KW-0238">DNA-binding</keyword>
<proteinExistence type="predicted"/>
<keyword evidence="7" id="KW-1185">Reference proteome</keyword>
<evidence type="ECO:0000256" key="2">
    <source>
        <dbReference type="ARBA" id="ARBA00023125"/>
    </source>
</evidence>
<dbReference type="SUPFAM" id="SSF46689">
    <property type="entry name" value="Homeodomain-like"/>
    <property type="match status" value="1"/>
</dbReference>
<dbReference type="InterPro" id="IPR009057">
    <property type="entry name" value="Homeodomain-like_sf"/>
</dbReference>
<evidence type="ECO:0000259" key="5">
    <source>
        <dbReference type="PROSITE" id="PS01124"/>
    </source>
</evidence>
<evidence type="ECO:0000313" key="7">
    <source>
        <dbReference type="Proteomes" id="UP000256779"/>
    </source>
</evidence>
<sequence length="217" mass="24691">MSAGTKKALRDVWSWRYVLGRLLVYGSFGAVMSGCSLQLSTIEAGGTSFSLILSSLAILMVLGLGVGLVYYKKVYEHKIRQLKNWNEERKKYQLSSLDQEASLLTLHKVREYLESSKVYLQADLSIQDVATAIDVHHRYISQAINENLGQGFRHFVNTYRIAEVKRRLKDPEYKRYTMVAIAESCGLKSKSTFNRTFKKVTGLTPSEYLEKEFPGSE</sequence>
<keyword evidence="4" id="KW-1133">Transmembrane helix</keyword>
<dbReference type="InterPro" id="IPR018062">
    <property type="entry name" value="HTH_AraC-typ_CS"/>
</dbReference>
<gene>
    <name evidence="6" type="ORF">C7460_12042</name>
</gene>
<dbReference type="GO" id="GO:0043565">
    <property type="term" value="F:sequence-specific DNA binding"/>
    <property type="evidence" value="ECO:0007669"/>
    <property type="project" value="InterPro"/>
</dbReference>
<feature type="domain" description="HTH araC/xylS-type" evidence="5">
    <location>
        <begin position="107"/>
        <end position="211"/>
    </location>
</feature>
<protein>
    <submittedName>
        <fullName evidence="6">AraC-like DNA-binding protein</fullName>
    </submittedName>
</protein>
<name>A0A3D9L0H1_MARFU</name>
<keyword evidence="4" id="KW-0812">Transmembrane</keyword>
<dbReference type="PROSITE" id="PS01124">
    <property type="entry name" value="HTH_ARAC_FAMILY_2"/>
    <property type="match status" value="1"/>
</dbReference>
<dbReference type="PROSITE" id="PS51257">
    <property type="entry name" value="PROKAR_LIPOPROTEIN"/>
    <property type="match status" value="1"/>
</dbReference>
<keyword evidence="4" id="KW-0472">Membrane</keyword>
<feature type="transmembrane region" description="Helical" evidence="4">
    <location>
        <begin position="51"/>
        <end position="71"/>
    </location>
</feature>
<dbReference type="SMART" id="SM00342">
    <property type="entry name" value="HTH_ARAC"/>
    <property type="match status" value="1"/>
</dbReference>
<reference evidence="6 7" key="1">
    <citation type="submission" date="2018-07" db="EMBL/GenBank/DDBJ databases">
        <title>Genomic Encyclopedia of Type Strains, Phase IV (KMG-IV): sequencing the most valuable type-strain genomes for metagenomic binning, comparative biology and taxonomic classification.</title>
        <authorList>
            <person name="Goeker M."/>
        </authorList>
    </citation>
    <scope>NUCLEOTIDE SEQUENCE [LARGE SCALE GENOMIC DNA]</scope>
    <source>
        <strain evidence="6 7">DSM 4134</strain>
    </source>
</reference>
<dbReference type="PANTHER" id="PTHR43280">
    <property type="entry name" value="ARAC-FAMILY TRANSCRIPTIONAL REGULATOR"/>
    <property type="match status" value="1"/>
</dbReference>